<dbReference type="Gene3D" id="1.20.1250.20">
    <property type="entry name" value="MFS general substrate transporter like domains"/>
    <property type="match status" value="1"/>
</dbReference>
<dbReference type="PROSITE" id="PS00216">
    <property type="entry name" value="SUGAR_TRANSPORT_1"/>
    <property type="match status" value="1"/>
</dbReference>
<protein>
    <recommendedName>
        <fullName evidence="10">Major facilitator superfamily (MFS) profile domain-containing protein</fullName>
    </recommendedName>
</protein>
<keyword evidence="12" id="KW-1185">Reference proteome</keyword>
<keyword evidence="5 9" id="KW-0812">Transmembrane</keyword>
<dbReference type="InterPro" id="IPR003663">
    <property type="entry name" value="Sugar/inositol_transpt"/>
</dbReference>
<keyword evidence="3" id="KW-0813">Transport</keyword>
<dbReference type="InterPro" id="IPR036259">
    <property type="entry name" value="MFS_trans_sf"/>
</dbReference>
<organism evidence="11 12">
    <name type="scientific">Penstemon davidsonii</name>
    <dbReference type="NCBI Taxonomy" id="160366"/>
    <lineage>
        <taxon>Eukaryota</taxon>
        <taxon>Viridiplantae</taxon>
        <taxon>Streptophyta</taxon>
        <taxon>Embryophyta</taxon>
        <taxon>Tracheophyta</taxon>
        <taxon>Spermatophyta</taxon>
        <taxon>Magnoliopsida</taxon>
        <taxon>eudicotyledons</taxon>
        <taxon>Gunneridae</taxon>
        <taxon>Pentapetalae</taxon>
        <taxon>asterids</taxon>
        <taxon>lamiids</taxon>
        <taxon>Lamiales</taxon>
        <taxon>Plantaginaceae</taxon>
        <taxon>Cheloneae</taxon>
        <taxon>Penstemon</taxon>
    </lineage>
</organism>
<evidence type="ECO:0000256" key="2">
    <source>
        <dbReference type="ARBA" id="ARBA00010992"/>
    </source>
</evidence>
<sequence>MVCQQFGGINGICFYTSSIFESSGFPADIGTIIYAVLQVIITGLGATLIDRAGRKPLLVVSGSGLVLGCLLTGSSFYLKEQGLALGAVPALAVTGILVYIGAFSAGMGAVPWVVMSEIFPINIKGVAGSLATLVNWFGAWACSYTFNFLMSWSSYGTFGLYAAVNALAILFVIKVVPETKGRTLEQIQATVNA</sequence>
<feature type="transmembrane region" description="Helical" evidence="9">
    <location>
        <begin position="56"/>
        <end position="78"/>
    </location>
</feature>
<feature type="transmembrane region" description="Helical" evidence="9">
    <location>
        <begin position="126"/>
        <end position="146"/>
    </location>
</feature>
<feature type="domain" description="Major facilitator superfamily (MFS) profile" evidence="10">
    <location>
        <begin position="1"/>
        <end position="180"/>
    </location>
</feature>
<feature type="transmembrane region" description="Helical" evidence="9">
    <location>
        <begin position="90"/>
        <end position="114"/>
    </location>
</feature>
<keyword evidence="6 9" id="KW-1133">Transmembrane helix</keyword>
<dbReference type="EMBL" id="JAYDYQ010002534">
    <property type="protein sequence ID" value="KAK4482243.1"/>
    <property type="molecule type" value="Genomic_DNA"/>
</dbReference>
<evidence type="ECO:0000256" key="3">
    <source>
        <dbReference type="ARBA" id="ARBA00022448"/>
    </source>
</evidence>
<evidence type="ECO:0000256" key="7">
    <source>
        <dbReference type="ARBA" id="ARBA00023136"/>
    </source>
</evidence>
<comment type="similarity">
    <text evidence="8">Belongs to the major facilitator superfamily. Phosphate:H(+) symporter (TC 2.A.1.9) family.</text>
</comment>
<keyword evidence="7 9" id="KW-0472">Membrane</keyword>
<evidence type="ECO:0000256" key="6">
    <source>
        <dbReference type="ARBA" id="ARBA00022989"/>
    </source>
</evidence>
<name>A0ABR0D0W8_9LAMI</name>
<reference evidence="11 12" key="1">
    <citation type="journal article" date="2023" name="bioRxiv">
        <title>Genome report: Whole genome sequence and annotation of Penstemon davidsonii.</title>
        <authorList>
            <person name="Ostevik K.L."/>
            <person name="Alabady M."/>
            <person name="Zhang M."/>
            <person name="Rausher M.D."/>
        </authorList>
    </citation>
    <scope>NUCLEOTIDE SEQUENCE [LARGE SCALE GENOMIC DNA]</scope>
    <source>
        <strain evidence="11">DNT005</strain>
        <tissue evidence="11">Whole leaf</tissue>
    </source>
</reference>
<evidence type="ECO:0000259" key="10">
    <source>
        <dbReference type="PROSITE" id="PS50850"/>
    </source>
</evidence>
<dbReference type="SUPFAM" id="SSF103473">
    <property type="entry name" value="MFS general substrate transporter"/>
    <property type="match status" value="1"/>
</dbReference>
<evidence type="ECO:0000313" key="11">
    <source>
        <dbReference type="EMBL" id="KAK4482243.1"/>
    </source>
</evidence>
<comment type="caution">
    <text evidence="11">The sequence shown here is derived from an EMBL/GenBank/DDBJ whole genome shotgun (WGS) entry which is preliminary data.</text>
</comment>
<dbReference type="InterPro" id="IPR005829">
    <property type="entry name" value="Sugar_transporter_CS"/>
</dbReference>
<evidence type="ECO:0000256" key="8">
    <source>
        <dbReference type="ARBA" id="ARBA00044504"/>
    </source>
</evidence>
<proteinExistence type="inferred from homology"/>
<dbReference type="PANTHER" id="PTHR48021:SF13">
    <property type="entry name" value="SUGAR TRANSPORTER ERD6-LIKE 7"/>
    <property type="match status" value="1"/>
</dbReference>
<dbReference type="Proteomes" id="UP001291926">
    <property type="component" value="Unassembled WGS sequence"/>
</dbReference>
<accession>A0ABR0D0W8</accession>
<feature type="transmembrane region" description="Helical" evidence="9">
    <location>
        <begin position="158"/>
        <end position="176"/>
    </location>
</feature>
<evidence type="ECO:0000256" key="5">
    <source>
        <dbReference type="ARBA" id="ARBA00022692"/>
    </source>
</evidence>
<dbReference type="InterPro" id="IPR050549">
    <property type="entry name" value="MFS_Trehalose_Transporter"/>
</dbReference>
<feature type="transmembrane region" description="Helical" evidence="9">
    <location>
        <begin position="29"/>
        <end position="49"/>
    </location>
</feature>
<dbReference type="PRINTS" id="PR00171">
    <property type="entry name" value="SUGRTRNSPORT"/>
</dbReference>
<dbReference type="InterPro" id="IPR020846">
    <property type="entry name" value="MFS_dom"/>
</dbReference>
<gene>
    <name evidence="11" type="ORF">RD792_009390</name>
</gene>
<evidence type="ECO:0000256" key="4">
    <source>
        <dbReference type="ARBA" id="ARBA00022597"/>
    </source>
</evidence>
<evidence type="ECO:0000313" key="12">
    <source>
        <dbReference type="Proteomes" id="UP001291926"/>
    </source>
</evidence>
<keyword evidence="4" id="KW-0762">Sugar transport</keyword>
<evidence type="ECO:0000256" key="1">
    <source>
        <dbReference type="ARBA" id="ARBA00004141"/>
    </source>
</evidence>
<dbReference type="PANTHER" id="PTHR48021">
    <property type="match status" value="1"/>
</dbReference>
<dbReference type="InterPro" id="IPR005828">
    <property type="entry name" value="MFS_sugar_transport-like"/>
</dbReference>
<evidence type="ECO:0000256" key="9">
    <source>
        <dbReference type="SAM" id="Phobius"/>
    </source>
</evidence>
<dbReference type="PROSITE" id="PS50850">
    <property type="entry name" value="MFS"/>
    <property type="match status" value="1"/>
</dbReference>
<comment type="similarity">
    <text evidence="2">Belongs to the major facilitator superfamily. Sugar transporter (TC 2.A.1.1) family.</text>
</comment>
<comment type="subcellular location">
    <subcellularLocation>
        <location evidence="1">Membrane</location>
        <topology evidence="1">Multi-pass membrane protein</topology>
    </subcellularLocation>
</comment>
<dbReference type="Pfam" id="PF00083">
    <property type="entry name" value="Sugar_tr"/>
    <property type="match status" value="1"/>
</dbReference>